<evidence type="ECO:0000256" key="1">
    <source>
        <dbReference type="SAM" id="Phobius"/>
    </source>
</evidence>
<evidence type="ECO:0008006" key="4">
    <source>
        <dbReference type="Google" id="ProtNLM"/>
    </source>
</evidence>
<feature type="transmembrane region" description="Helical" evidence="1">
    <location>
        <begin position="12"/>
        <end position="33"/>
    </location>
</feature>
<dbReference type="RefSeq" id="WP_085483989.1">
    <property type="nucleotide sequence ID" value="NZ_FXAY01000002.1"/>
</dbReference>
<gene>
    <name evidence="2" type="ORF">SAMN06296010_1173</name>
</gene>
<dbReference type="EMBL" id="FXAY01000002">
    <property type="protein sequence ID" value="SMG24400.1"/>
    <property type="molecule type" value="Genomic_DNA"/>
</dbReference>
<keyword evidence="1" id="KW-0472">Membrane</keyword>
<evidence type="ECO:0000313" key="3">
    <source>
        <dbReference type="Proteomes" id="UP000193244"/>
    </source>
</evidence>
<protein>
    <recommendedName>
        <fullName evidence="4">DUF4190 domain-containing protein</fullName>
    </recommendedName>
</protein>
<keyword evidence="3" id="KW-1185">Reference proteome</keyword>
<organism evidence="2 3">
    <name type="scientific">Agreia pratensis</name>
    <dbReference type="NCBI Taxonomy" id="150121"/>
    <lineage>
        <taxon>Bacteria</taxon>
        <taxon>Bacillati</taxon>
        <taxon>Actinomycetota</taxon>
        <taxon>Actinomycetes</taxon>
        <taxon>Micrococcales</taxon>
        <taxon>Microbacteriaceae</taxon>
        <taxon>Agreia</taxon>
    </lineage>
</organism>
<feature type="transmembrane region" description="Helical" evidence="1">
    <location>
        <begin position="39"/>
        <end position="62"/>
    </location>
</feature>
<name>A0A1X7JA32_9MICO</name>
<keyword evidence="1" id="KW-1133">Transmembrane helix</keyword>
<proteinExistence type="predicted"/>
<dbReference type="AlphaFoldDB" id="A0A1X7JA32"/>
<keyword evidence="1" id="KW-0812">Transmembrane</keyword>
<feature type="transmembrane region" description="Helical" evidence="1">
    <location>
        <begin position="74"/>
        <end position="94"/>
    </location>
</feature>
<accession>A0A1X7JA32</accession>
<sequence>MKRTPAAASTNPLASTALVVGCGSALFALLALISGFGTIAGALAAFQGVAAVIFGLCALRLAARGGDGMAQARIGIILGAAGIVMPLVLVFIATRMV</sequence>
<reference evidence="3" key="1">
    <citation type="submission" date="2017-04" db="EMBL/GenBank/DDBJ databases">
        <authorList>
            <person name="Varghese N."/>
            <person name="Submissions S."/>
        </authorList>
    </citation>
    <scope>NUCLEOTIDE SEQUENCE [LARGE SCALE GENOMIC DNA]</scope>
    <source>
        <strain evidence="3">VKM Ac-2510</strain>
    </source>
</reference>
<dbReference type="Proteomes" id="UP000193244">
    <property type="component" value="Unassembled WGS sequence"/>
</dbReference>
<evidence type="ECO:0000313" key="2">
    <source>
        <dbReference type="EMBL" id="SMG24400.1"/>
    </source>
</evidence>
<dbReference type="PROSITE" id="PS51257">
    <property type="entry name" value="PROKAR_LIPOPROTEIN"/>
    <property type="match status" value="1"/>
</dbReference>